<dbReference type="AlphaFoldDB" id="A0AAJ0DKG0"/>
<keyword evidence="3" id="KW-1185">Reference proteome</keyword>
<sequence length="395" mass="43538">MASARLPSAVVTVLISLIALLLYNRGGPLSRLYLNAPSRLPRENNLSQPSIKFSNTVRNCEDVILDVEEGFALLSCDPSRDVWNTVMGTFIDPTSSPSTGIYIWHYSTPDTEPEQVKLLDFSRRSQEFHPLGIEYHAPSNTLFIINHSPSGPTVELFRFYPSERAATHITTLRHPRLATPNSLAVLSSTEFLVTNDHYFHRRFNPFFALLETYLAFRGGSVIHVKLHPNIADGIKAASNLMQLPFANGIAHLNASTIAVASSSMNTVYLYSITQPASEDSPPYLEQLSSISLPFHPDNLSVDGSGKLLIAGHPHGPTLEKVAKSNRFCHSGVAEEREKCFTEGLSWVAEWSEVEGVKTLYVGDEYGTSTTAVRDVGRGVGVVTGLYAEGVYVWRD</sequence>
<proteinExistence type="predicted"/>
<dbReference type="InterPro" id="IPR011042">
    <property type="entry name" value="6-blade_b-propeller_TolB-like"/>
</dbReference>
<name>A0AAJ0DKG0_9PEZI</name>
<dbReference type="EMBL" id="JAWDJX010000008">
    <property type="protein sequence ID" value="KAK3055623.1"/>
    <property type="molecule type" value="Genomic_DNA"/>
</dbReference>
<evidence type="ECO:0008006" key="4">
    <source>
        <dbReference type="Google" id="ProtNLM"/>
    </source>
</evidence>
<keyword evidence="1" id="KW-0812">Transmembrane</keyword>
<accession>A0AAJ0DKG0</accession>
<evidence type="ECO:0000313" key="3">
    <source>
        <dbReference type="Proteomes" id="UP001271007"/>
    </source>
</evidence>
<dbReference type="Gene3D" id="2.120.10.30">
    <property type="entry name" value="TolB, C-terminal domain"/>
    <property type="match status" value="1"/>
</dbReference>
<dbReference type="Proteomes" id="UP001271007">
    <property type="component" value="Unassembled WGS sequence"/>
</dbReference>
<dbReference type="SUPFAM" id="SSF63829">
    <property type="entry name" value="Calcium-dependent phosphotriesterase"/>
    <property type="match status" value="1"/>
</dbReference>
<keyword evidence="1" id="KW-1133">Transmembrane helix</keyword>
<protein>
    <recommendedName>
        <fullName evidence="4">Arylesterase</fullName>
    </recommendedName>
</protein>
<feature type="transmembrane region" description="Helical" evidence="1">
    <location>
        <begin position="6"/>
        <end position="23"/>
    </location>
</feature>
<evidence type="ECO:0000256" key="1">
    <source>
        <dbReference type="SAM" id="Phobius"/>
    </source>
</evidence>
<organism evidence="2 3">
    <name type="scientific">Extremus antarcticus</name>
    <dbReference type="NCBI Taxonomy" id="702011"/>
    <lineage>
        <taxon>Eukaryota</taxon>
        <taxon>Fungi</taxon>
        <taxon>Dikarya</taxon>
        <taxon>Ascomycota</taxon>
        <taxon>Pezizomycotina</taxon>
        <taxon>Dothideomycetes</taxon>
        <taxon>Dothideomycetidae</taxon>
        <taxon>Mycosphaerellales</taxon>
        <taxon>Extremaceae</taxon>
        <taxon>Extremus</taxon>
    </lineage>
</organism>
<dbReference type="PANTHER" id="PTHR11799">
    <property type="entry name" value="PARAOXONASE"/>
    <property type="match status" value="1"/>
</dbReference>
<dbReference type="InterPro" id="IPR051288">
    <property type="entry name" value="Serum_paraoxonase/arylesterase"/>
</dbReference>
<keyword evidence="1" id="KW-0472">Membrane</keyword>
<evidence type="ECO:0000313" key="2">
    <source>
        <dbReference type="EMBL" id="KAK3055623.1"/>
    </source>
</evidence>
<comment type="caution">
    <text evidence="2">The sequence shown here is derived from an EMBL/GenBank/DDBJ whole genome shotgun (WGS) entry which is preliminary data.</text>
</comment>
<gene>
    <name evidence="2" type="ORF">LTR09_003544</name>
</gene>
<reference evidence="2" key="1">
    <citation type="submission" date="2023-04" db="EMBL/GenBank/DDBJ databases">
        <title>Black Yeasts Isolated from many extreme environments.</title>
        <authorList>
            <person name="Coleine C."/>
            <person name="Stajich J.E."/>
            <person name="Selbmann L."/>
        </authorList>
    </citation>
    <scope>NUCLEOTIDE SEQUENCE</scope>
    <source>
        <strain evidence="2">CCFEE 5312</strain>
    </source>
</reference>
<dbReference type="PANTHER" id="PTHR11799:SF30">
    <property type="entry name" value="SERUM PARAOXONASE_ARYLESTERASE 2"/>
    <property type="match status" value="1"/>
</dbReference>